<protein>
    <submittedName>
        <fullName evidence="2">DUF1653 domain-containing protein</fullName>
    </submittedName>
</protein>
<name>A0AAU7QMS7_9GAMM</name>
<dbReference type="InterPro" id="IPR023387">
    <property type="entry name" value="DUF1653-like_dom"/>
</dbReference>
<accession>A0AAU7QMS7</accession>
<proteinExistence type="predicted"/>
<dbReference type="Gene3D" id="2.30.30.320">
    <property type="entry name" value="DUF1653-like domain"/>
    <property type="match status" value="1"/>
</dbReference>
<dbReference type="EMBL" id="CP157948">
    <property type="protein sequence ID" value="XBS90997.1"/>
    <property type="molecule type" value="Genomic_DNA"/>
</dbReference>
<evidence type="ECO:0000259" key="1">
    <source>
        <dbReference type="Pfam" id="PF07866"/>
    </source>
</evidence>
<dbReference type="InterPro" id="IPR037135">
    <property type="entry name" value="DUF1653-like_dom_sf"/>
</dbReference>
<sequence length="90" mass="10180">MQPAAGIYRHYKGQRYRVLGTAQHSETMEPLVVYQALYGDFGLWVRPATMFCETVELDGEPLPRFALEQAETTLALDHTPGAADREDPQR</sequence>
<dbReference type="RefSeq" id="WP_350016851.1">
    <property type="nucleotide sequence ID" value="NZ_CP157948.1"/>
</dbReference>
<dbReference type="AlphaFoldDB" id="A0AAU7QMS7"/>
<organism evidence="2">
    <name type="scientific">Rhodanobacter sp. IGA1.0</name>
    <dbReference type="NCBI Taxonomy" id="3158582"/>
    <lineage>
        <taxon>Bacteria</taxon>
        <taxon>Pseudomonadati</taxon>
        <taxon>Pseudomonadota</taxon>
        <taxon>Gammaproteobacteria</taxon>
        <taxon>Lysobacterales</taxon>
        <taxon>Rhodanobacteraceae</taxon>
        <taxon>Rhodanobacter</taxon>
    </lineage>
</organism>
<evidence type="ECO:0000313" key="2">
    <source>
        <dbReference type="EMBL" id="XBS90997.1"/>
    </source>
</evidence>
<reference evidence="2" key="1">
    <citation type="submission" date="2024-06" db="EMBL/GenBank/DDBJ databases">
        <authorList>
            <person name="Sun Y."/>
        </authorList>
    </citation>
    <scope>NUCLEOTIDE SEQUENCE</scope>
    <source>
        <strain evidence="2">IGA1.0</strain>
    </source>
</reference>
<dbReference type="Pfam" id="PF07866">
    <property type="entry name" value="DUF1653"/>
    <property type="match status" value="1"/>
</dbReference>
<feature type="domain" description="DUF1653" evidence="1">
    <location>
        <begin position="6"/>
        <end position="66"/>
    </location>
</feature>
<gene>
    <name evidence="2" type="ORF">ABNK63_04990</name>
</gene>